<dbReference type="GeneID" id="28771001"/>
<dbReference type="RefSeq" id="XP_018035321.1">
    <property type="nucleotide sequence ID" value="XM_018187515.1"/>
</dbReference>
<dbReference type="EMBL" id="KV441553">
    <property type="protein sequence ID" value="OAG04956.1"/>
    <property type="molecule type" value="Genomic_DNA"/>
</dbReference>
<sequence>MPMLMPRINTRHTCTPSYQAARCHFSEAWNASTNAEDDGKSEKRTAFSRLPILTAHGDATGRGGKQGMGEFEFAVPWGRCLAALPRAKCRRRGGRQGCRGLVTTSLLDVVVWWLSCSCLLLNQRVAGYMAEAVRSGERALRSLALPLQIQRCGTAWELVWWWWKPIRTISASQAA</sequence>
<accession>A0A177CCA9</accession>
<name>A0A177CCA9_9PLEO</name>
<proteinExistence type="predicted"/>
<keyword evidence="2" id="KW-1185">Reference proteome</keyword>
<organism evidence="1 2">
    <name type="scientific">Paraphaeosphaeria sporulosa</name>
    <dbReference type="NCBI Taxonomy" id="1460663"/>
    <lineage>
        <taxon>Eukaryota</taxon>
        <taxon>Fungi</taxon>
        <taxon>Dikarya</taxon>
        <taxon>Ascomycota</taxon>
        <taxon>Pezizomycotina</taxon>
        <taxon>Dothideomycetes</taxon>
        <taxon>Pleosporomycetidae</taxon>
        <taxon>Pleosporales</taxon>
        <taxon>Massarineae</taxon>
        <taxon>Didymosphaeriaceae</taxon>
        <taxon>Paraphaeosphaeria</taxon>
    </lineage>
</organism>
<evidence type="ECO:0000313" key="1">
    <source>
        <dbReference type="EMBL" id="OAG04956.1"/>
    </source>
</evidence>
<dbReference type="InParanoid" id="A0A177CCA9"/>
<gene>
    <name evidence="1" type="ORF">CC84DRAFT_810262</name>
</gene>
<dbReference type="AlphaFoldDB" id="A0A177CCA9"/>
<reference evidence="1 2" key="1">
    <citation type="submission" date="2016-05" db="EMBL/GenBank/DDBJ databases">
        <title>Comparative analysis of secretome profiles of manganese(II)-oxidizing ascomycete fungi.</title>
        <authorList>
            <consortium name="DOE Joint Genome Institute"/>
            <person name="Zeiner C.A."/>
            <person name="Purvine S.O."/>
            <person name="Zink E.M."/>
            <person name="Wu S."/>
            <person name="Pasa-Tolic L."/>
            <person name="Chaput D.L."/>
            <person name="Haridas S."/>
            <person name="Grigoriev I.V."/>
            <person name="Santelli C.M."/>
            <person name="Hansel C.M."/>
        </authorList>
    </citation>
    <scope>NUCLEOTIDE SEQUENCE [LARGE SCALE GENOMIC DNA]</scope>
    <source>
        <strain evidence="1 2">AP3s5-JAC2a</strain>
    </source>
</reference>
<protein>
    <submittedName>
        <fullName evidence="1">Uncharacterized protein</fullName>
    </submittedName>
</protein>
<evidence type="ECO:0000313" key="2">
    <source>
        <dbReference type="Proteomes" id="UP000077069"/>
    </source>
</evidence>
<dbReference type="Proteomes" id="UP000077069">
    <property type="component" value="Unassembled WGS sequence"/>
</dbReference>